<dbReference type="GO" id="GO:0016887">
    <property type="term" value="F:ATP hydrolysis activity"/>
    <property type="evidence" value="ECO:0007669"/>
    <property type="project" value="InterPro"/>
</dbReference>
<evidence type="ECO:0000259" key="1">
    <source>
        <dbReference type="SMART" id="SM00382"/>
    </source>
</evidence>
<dbReference type="SMART" id="SM00382">
    <property type="entry name" value="AAA"/>
    <property type="match status" value="1"/>
</dbReference>
<evidence type="ECO:0000313" key="2">
    <source>
        <dbReference type="EMBL" id="QCF79918.1"/>
    </source>
</evidence>
<protein>
    <submittedName>
        <fullName evidence="2">ATP-binding protein</fullName>
    </submittedName>
</protein>
<dbReference type="InterPro" id="IPR027417">
    <property type="entry name" value="P-loop_NTPase"/>
</dbReference>
<dbReference type="AlphaFoldDB" id="A0A4P7Y129"/>
<keyword evidence="2" id="KW-0547">Nucleotide-binding</keyword>
<dbReference type="RefSeq" id="WP_053265771.1">
    <property type="nucleotide sequence ID" value="NZ_CP039559.1"/>
</dbReference>
<evidence type="ECO:0000313" key="3">
    <source>
        <dbReference type="Proteomes" id="UP000297386"/>
    </source>
</evidence>
<dbReference type="InterPro" id="IPR003593">
    <property type="entry name" value="AAA+_ATPase"/>
</dbReference>
<reference evidence="2 3" key="1">
    <citation type="submission" date="2019-04" db="EMBL/GenBank/DDBJ databases">
        <title>Complete genome sequences of Canadian Typhimurium and I 1,4,[5],12:i:-.</title>
        <authorList>
            <person name="Schonfeld J."/>
            <person name="Clark C."/>
            <person name="Johnson R."/>
            <person name="Labbe G."/>
            <person name="Liu K."/>
            <person name="Robertson J."/>
            <person name="Nash J.H.E."/>
        </authorList>
    </citation>
    <scope>NUCLEOTIDE SEQUENCE [LARGE SCALE GENOMIC DNA]</scope>
    <source>
        <strain evidence="3">84833166</strain>
        <plasmid evidence="2 3">p08-4425.1</plasmid>
    </source>
</reference>
<dbReference type="SUPFAM" id="SSF52540">
    <property type="entry name" value="P-loop containing nucleoside triphosphate hydrolases"/>
    <property type="match status" value="2"/>
</dbReference>
<gene>
    <name evidence="2" type="ORF">E5N87_23525</name>
</gene>
<accession>A0A4P7Y129</accession>
<dbReference type="Proteomes" id="UP000297386">
    <property type="component" value="Plasmid p08-4425.1"/>
</dbReference>
<organism evidence="2 3">
    <name type="scientific">Salmonella enterica subsp. enterica serovar 1,4,[5],12:i:-</name>
    <dbReference type="NCBI Taxonomy" id="2583588"/>
    <lineage>
        <taxon>Bacteria</taxon>
        <taxon>Pseudomonadati</taxon>
        <taxon>Pseudomonadota</taxon>
        <taxon>Gammaproteobacteria</taxon>
        <taxon>Enterobacterales</taxon>
        <taxon>Enterobacteriaceae</taxon>
        <taxon>Salmonella</taxon>
    </lineage>
</organism>
<dbReference type="Gene3D" id="3.40.50.300">
    <property type="entry name" value="P-loop containing nucleotide triphosphate hydrolases"/>
    <property type="match status" value="1"/>
</dbReference>
<proteinExistence type="predicted"/>
<dbReference type="InterPro" id="IPR049945">
    <property type="entry name" value="AAA_22"/>
</dbReference>
<dbReference type="EMBL" id="CP039559">
    <property type="protein sequence ID" value="QCF79918.1"/>
    <property type="molecule type" value="Genomic_DNA"/>
</dbReference>
<feature type="domain" description="AAA+ ATPase" evidence="1">
    <location>
        <begin position="126"/>
        <end position="287"/>
    </location>
</feature>
<geneLocation type="plasmid" evidence="2 3">
    <name>p08-4425.1</name>
</geneLocation>
<sequence length="481" mass="54687">MNMLRSVSAIYKEPGLPEYRGNPLIEALPEALSDDEVFFEMSYFPEIDEDIRWTAPAKIREQYVDRIKKFRCPQTNLIEAYRMIYRALRESYAARNPLKSGTVQYLHYYGNERPDIEPDSGYFKSQAETITIVGMSGSGKTTMIEQIMDYFPQVIEHSSYKGAFPGLSKQIVWLKINCPYNSSVRDLCEEILLKLDDASGIERTTPEIRNGPLARQIAQRIKSSFLGILVIDEMQRLKFSRTGGENKLIDFLHEIVDSMGVSMVFCGNPPFDETLARKMRIARRAESGGYMNILNVRYDSQDWQSFIHYLWPLQWTNIETPLSDELNEKLFVLSKGNIGLAQMIYRRAQLKVIGSGNELISSVVLSSSVPVLASHTEEYQEALIPGAVGGYDDKYCSVSHAGEASTDFTADRHAKALIPGDIDRPQHKEFAQKIDEAMQNFESKIISFDRERIISRAADNNETYSSLQRCGLLNTDPLNEL</sequence>
<keyword evidence="2" id="KW-0614">Plasmid</keyword>
<name>A0A4P7Y129_SALET</name>
<dbReference type="GO" id="GO:0005524">
    <property type="term" value="F:ATP binding"/>
    <property type="evidence" value="ECO:0007669"/>
    <property type="project" value="UniProtKB-KW"/>
</dbReference>
<keyword evidence="2" id="KW-0067">ATP-binding</keyword>
<dbReference type="Pfam" id="PF13401">
    <property type="entry name" value="AAA_22"/>
    <property type="match status" value="1"/>
</dbReference>